<comment type="caution">
    <text evidence="2">The sequence shown here is derived from an EMBL/GenBank/DDBJ whole genome shotgun (WGS) entry which is preliminary data.</text>
</comment>
<organism evidence="2 3">
    <name type="scientific">Granulicella sibirica</name>
    <dbReference type="NCBI Taxonomy" id="2479048"/>
    <lineage>
        <taxon>Bacteria</taxon>
        <taxon>Pseudomonadati</taxon>
        <taxon>Acidobacteriota</taxon>
        <taxon>Terriglobia</taxon>
        <taxon>Terriglobales</taxon>
        <taxon>Acidobacteriaceae</taxon>
        <taxon>Granulicella</taxon>
    </lineage>
</organism>
<sequence length="204" mass="23182">MEGFAPRAREFIPTPLIETERLLLRPLELADAAQAQPLFARWEIVRLLNDVVPWPFPRDGVETFYREKALPAMARGEEWHWTIRTRPHPEGLIGMISLKSEESRHASNRGFWIGLPWQGNGYATEASRAVTAFWFETLGFPTLTVPKATQNIASRKISEHSGMRLIRTEPHGFVCGQLPADIWQITREEWLALPGNANTGKTVD</sequence>
<reference evidence="2 3" key="1">
    <citation type="submission" date="2018-11" db="EMBL/GenBank/DDBJ databases">
        <authorList>
            <person name="Mardanov A.V."/>
            <person name="Ravin N.V."/>
            <person name="Dedysh S.N."/>
        </authorList>
    </citation>
    <scope>NUCLEOTIDE SEQUENCE [LARGE SCALE GENOMIC DNA]</scope>
    <source>
        <strain evidence="2 3">AF10</strain>
    </source>
</reference>
<dbReference type="Proteomes" id="UP000289437">
    <property type="component" value="Unassembled WGS sequence"/>
</dbReference>
<evidence type="ECO:0000313" key="3">
    <source>
        <dbReference type="Proteomes" id="UP000289437"/>
    </source>
</evidence>
<dbReference type="EMBL" id="RDSM01000003">
    <property type="protein sequence ID" value="RXH54529.1"/>
    <property type="molecule type" value="Genomic_DNA"/>
</dbReference>
<dbReference type="RefSeq" id="WP_128914301.1">
    <property type="nucleotide sequence ID" value="NZ_RDSM01000003.1"/>
</dbReference>
<evidence type="ECO:0000259" key="1">
    <source>
        <dbReference type="Pfam" id="PF13302"/>
    </source>
</evidence>
<dbReference type="InterPro" id="IPR051531">
    <property type="entry name" value="N-acetyltransferase"/>
</dbReference>
<dbReference type="AlphaFoldDB" id="A0A4Q0SYE9"/>
<proteinExistence type="predicted"/>
<evidence type="ECO:0000313" key="2">
    <source>
        <dbReference type="EMBL" id="RXH54529.1"/>
    </source>
</evidence>
<keyword evidence="2" id="KW-0808">Transferase</keyword>
<dbReference type="OrthoDB" id="9785602at2"/>
<gene>
    <name evidence="2" type="ORF">GRAN_3632</name>
</gene>
<name>A0A4Q0SYE9_9BACT</name>
<dbReference type="Gene3D" id="3.40.630.30">
    <property type="match status" value="1"/>
</dbReference>
<dbReference type="PANTHER" id="PTHR43792">
    <property type="entry name" value="GNAT FAMILY, PUTATIVE (AFU_ORTHOLOGUE AFUA_3G00765)-RELATED-RELATED"/>
    <property type="match status" value="1"/>
</dbReference>
<dbReference type="GO" id="GO:0016747">
    <property type="term" value="F:acyltransferase activity, transferring groups other than amino-acyl groups"/>
    <property type="evidence" value="ECO:0007669"/>
    <property type="project" value="InterPro"/>
</dbReference>
<dbReference type="InterPro" id="IPR016181">
    <property type="entry name" value="Acyl_CoA_acyltransferase"/>
</dbReference>
<dbReference type="SUPFAM" id="SSF55729">
    <property type="entry name" value="Acyl-CoA N-acyltransferases (Nat)"/>
    <property type="match status" value="1"/>
</dbReference>
<protein>
    <submittedName>
        <fullName evidence="2">Putative acetyltransferase</fullName>
    </submittedName>
</protein>
<reference evidence="3" key="2">
    <citation type="submission" date="2019-02" db="EMBL/GenBank/DDBJ databases">
        <title>Granulicella sibirica sp. nov., a psychrotolerant acidobacterium isolated from an organic soil layer in forested tundra, West Siberia.</title>
        <authorList>
            <person name="Oshkin I.Y."/>
            <person name="Kulichevskaya I.S."/>
            <person name="Rijpstra W.I.C."/>
            <person name="Sinninghe Damste J.S."/>
            <person name="Rakitin A.L."/>
            <person name="Ravin N.V."/>
            <person name="Dedysh S.N."/>
        </authorList>
    </citation>
    <scope>NUCLEOTIDE SEQUENCE [LARGE SCALE GENOMIC DNA]</scope>
    <source>
        <strain evidence="3">AF10</strain>
    </source>
</reference>
<dbReference type="Pfam" id="PF13302">
    <property type="entry name" value="Acetyltransf_3"/>
    <property type="match status" value="1"/>
</dbReference>
<dbReference type="InterPro" id="IPR000182">
    <property type="entry name" value="GNAT_dom"/>
</dbReference>
<accession>A0A4Q0SYE9</accession>
<keyword evidence="3" id="KW-1185">Reference proteome</keyword>
<feature type="domain" description="N-acetyltransferase" evidence="1">
    <location>
        <begin position="21"/>
        <end position="164"/>
    </location>
</feature>